<name>A0A3B8WHM1_MARNT</name>
<dbReference type="InterPro" id="IPR006656">
    <property type="entry name" value="Mopterin_OxRdtase"/>
</dbReference>
<evidence type="ECO:0000313" key="10">
    <source>
        <dbReference type="EMBL" id="HAC27118.1"/>
    </source>
</evidence>
<evidence type="ECO:0000256" key="5">
    <source>
        <dbReference type="ARBA" id="ARBA00022723"/>
    </source>
</evidence>
<keyword evidence="7" id="KW-0408">Iron</keyword>
<dbReference type="InterPro" id="IPR006963">
    <property type="entry name" value="Mopterin_OxRdtase_4Fe-4S_dom"/>
</dbReference>
<sequence>RTCHLCEAMCGVAIEVNNGKITSIKGDDQDPLSQGHICPKAVALQDLHEDRERLKKPIRKTAQGWEKLSWEDAFDLVAEKLHGIRKTYGRNSIGVYLGNPNVHNHGALMTTM</sequence>
<keyword evidence="5" id="KW-0479">Metal-binding</keyword>
<dbReference type="EMBL" id="DLYI01000056">
    <property type="protein sequence ID" value="HAC27118.1"/>
    <property type="molecule type" value="Genomic_DNA"/>
</dbReference>
<evidence type="ECO:0000259" key="9">
    <source>
        <dbReference type="PROSITE" id="PS51669"/>
    </source>
</evidence>
<dbReference type="GO" id="GO:0051539">
    <property type="term" value="F:4 iron, 4 sulfur cluster binding"/>
    <property type="evidence" value="ECO:0007669"/>
    <property type="project" value="UniProtKB-KW"/>
</dbReference>
<keyword evidence="8" id="KW-0411">Iron-sulfur</keyword>
<evidence type="ECO:0000256" key="2">
    <source>
        <dbReference type="ARBA" id="ARBA00004196"/>
    </source>
</evidence>
<dbReference type="GO" id="GO:0046872">
    <property type="term" value="F:metal ion binding"/>
    <property type="evidence" value="ECO:0007669"/>
    <property type="project" value="UniProtKB-KW"/>
</dbReference>
<dbReference type="PANTHER" id="PTHR43598">
    <property type="entry name" value="TUNGSTEN-CONTAINING FORMYLMETHANOFURAN DEHYDROGENASE 2 SUBUNIT B"/>
    <property type="match status" value="1"/>
</dbReference>
<dbReference type="Gene3D" id="3.40.50.740">
    <property type="match status" value="1"/>
</dbReference>
<dbReference type="PANTHER" id="PTHR43598:SF5">
    <property type="entry name" value="DMSO REDUCTASE CHAIN A"/>
    <property type="match status" value="1"/>
</dbReference>
<evidence type="ECO:0000256" key="6">
    <source>
        <dbReference type="ARBA" id="ARBA00023002"/>
    </source>
</evidence>
<feature type="non-terminal residue" evidence="10">
    <location>
        <position position="112"/>
    </location>
</feature>
<dbReference type="Pfam" id="PF04879">
    <property type="entry name" value="Molybdop_Fe4S4"/>
    <property type="match status" value="1"/>
</dbReference>
<dbReference type="SUPFAM" id="SSF53706">
    <property type="entry name" value="Formate dehydrogenase/DMSO reductase, domains 1-3"/>
    <property type="match status" value="1"/>
</dbReference>
<keyword evidence="6" id="KW-0560">Oxidoreductase</keyword>
<comment type="cofactor">
    <cofactor evidence="1">
        <name>[4Fe-4S] cluster</name>
        <dbReference type="ChEBI" id="CHEBI:49883"/>
    </cofactor>
</comment>
<comment type="subcellular location">
    <subcellularLocation>
        <location evidence="2">Cell envelope</location>
    </subcellularLocation>
</comment>
<evidence type="ECO:0000256" key="3">
    <source>
        <dbReference type="ARBA" id="ARBA00010312"/>
    </source>
</evidence>
<dbReference type="Gene3D" id="2.20.25.90">
    <property type="entry name" value="ADC-like domains"/>
    <property type="match status" value="1"/>
</dbReference>
<organism evidence="10 11">
    <name type="scientific">Marinobacter nauticus</name>
    <name type="common">Marinobacter hydrocarbonoclasticus</name>
    <name type="synonym">Marinobacter aquaeolei</name>
    <dbReference type="NCBI Taxonomy" id="2743"/>
    <lineage>
        <taxon>Bacteria</taxon>
        <taxon>Pseudomonadati</taxon>
        <taxon>Pseudomonadota</taxon>
        <taxon>Gammaproteobacteria</taxon>
        <taxon>Pseudomonadales</taxon>
        <taxon>Marinobacteraceae</taxon>
        <taxon>Marinobacter</taxon>
    </lineage>
</organism>
<evidence type="ECO:0000256" key="7">
    <source>
        <dbReference type="ARBA" id="ARBA00023004"/>
    </source>
</evidence>
<dbReference type="Proteomes" id="UP000261325">
    <property type="component" value="Unassembled WGS sequence"/>
</dbReference>
<reference evidence="10 11" key="1">
    <citation type="journal article" date="2018" name="Nat. Biotechnol.">
        <title>A standardized bacterial taxonomy based on genome phylogeny substantially revises the tree of life.</title>
        <authorList>
            <person name="Parks D.H."/>
            <person name="Chuvochina M."/>
            <person name="Waite D.W."/>
            <person name="Rinke C."/>
            <person name="Skarshewski A."/>
            <person name="Chaumeil P.A."/>
            <person name="Hugenholtz P."/>
        </authorList>
    </citation>
    <scope>NUCLEOTIDE SEQUENCE [LARGE SCALE GENOMIC DNA]</scope>
    <source>
        <strain evidence="10">UBA9049</strain>
    </source>
</reference>
<feature type="domain" description="4Fe-4S Mo/W bis-MGD-type" evidence="9">
    <location>
        <begin position="1"/>
        <end position="52"/>
    </location>
</feature>
<feature type="non-terminal residue" evidence="10">
    <location>
        <position position="1"/>
    </location>
</feature>
<evidence type="ECO:0000256" key="4">
    <source>
        <dbReference type="ARBA" id="ARBA00022485"/>
    </source>
</evidence>
<gene>
    <name evidence="10" type="ORF">DCF82_04800</name>
</gene>
<dbReference type="PROSITE" id="PS51669">
    <property type="entry name" value="4FE4S_MOW_BIS_MGD"/>
    <property type="match status" value="1"/>
</dbReference>
<comment type="caution">
    <text evidence="10">The sequence shown here is derived from an EMBL/GenBank/DDBJ whole genome shotgun (WGS) entry which is preliminary data.</text>
</comment>
<dbReference type="GO" id="GO:0030313">
    <property type="term" value="C:cell envelope"/>
    <property type="evidence" value="ECO:0007669"/>
    <property type="project" value="UniProtKB-SubCell"/>
</dbReference>
<evidence type="ECO:0000313" key="11">
    <source>
        <dbReference type="Proteomes" id="UP000261325"/>
    </source>
</evidence>
<accession>A0A3B8WHM1</accession>
<proteinExistence type="inferred from homology"/>
<dbReference type="AlphaFoldDB" id="A0A3B8WHM1"/>
<comment type="similarity">
    <text evidence="3">Belongs to the prokaryotic molybdopterin-containing oxidoreductase family.</text>
</comment>
<evidence type="ECO:0000256" key="8">
    <source>
        <dbReference type="ARBA" id="ARBA00023014"/>
    </source>
</evidence>
<dbReference type="Pfam" id="PF00384">
    <property type="entry name" value="Molybdopterin"/>
    <property type="match status" value="1"/>
</dbReference>
<dbReference type="SMART" id="SM00926">
    <property type="entry name" value="Molybdop_Fe4S4"/>
    <property type="match status" value="1"/>
</dbReference>
<evidence type="ECO:0000256" key="1">
    <source>
        <dbReference type="ARBA" id="ARBA00001966"/>
    </source>
</evidence>
<dbReference type="GO" id="GO:0016491">
    <property type="term" value="F:oxidoreductase activity"/>
    <property type="evidence" value="ECO:0007669"/>
    <property type="project" value="UniProtKB-KW"/>
</dbReference>
<keyword evidence="4" id="KW-0004">4Fe-4S</keyword>
<protein>
    <submittedName>
        <fullName evidence="10">Dehydrogenase</fullName>
    </submittedName>
</protein>